<comment type="caution">
    <text evidence="2">The sequence shown here is derived from an EMBL/GenBank/DDBJ whole genome shotgun (WGS) entry which is preliminary data.</text>
</comment>
<name>A0A917DX21_9BACT</name>
<reference evidence="2" key="2">
    <citation type="submission" date="2020-09" db="EMBL/GenBank/DDBJ databases">
        <authorList>
            <person name="Sun Q."/>
            <person name="Zhou Y."/>
        </authorList>
    </citation>
    <scope>NUCLEOTIDE SEQUENCE</scope>
    <source>
        <strain evidence="2">CGMCC 1.15958</strain>
    </source>
</reference>
<proteinExistence type="predicted"/>
<dbReference type="Pfam" id="PF02426">
    <property type="entry name" value="MIase"/>
    <property type="match status" value="1"/>
</dbReference>
<organism evidence="2 3">
    <name type="scientific">Emticicia aquatilis</name>
    <dbReference type="NCBI Taxonomy" id="1537369"/>
    <lineage>
        <taxon>Bacteria</taxon>
        <taxon>Pseudomonadati</taxon>
        <taxon>Bacteroidota</taxon>
        <taxon>Cytophagia</taxon>
        <taxon>Cytophagales</taxon>
        <taxon>Leadbetterellaceae</taxon>
        <taxon>Emticicia</taxon>
    </lineage>
</organism>
<dbReference type="EMBL" id="BMKK01000013">
    <property type="protein sequence ID" value="GGD78274.1"/>
    <property type="molecule type" value="Genomic_DNA"/>
</dbReference>
<evidence type="ECO:0000259" key="1">
    <source>
        <dbReference type="Pfam" id="PF02426"/>
    </source>
</evidence>
<dbReference type="Proteomes" id="UP000609064">
    <property type="component" value="Unassembled WGS sequence"/>
</dbReference>
<sequence>MSQFMVEFELPNPFPEKLIIKIPAQRMKVNQLLEDGKIQSYALSMDRDRLWCVVNADDELEVMRIIGEFPLIEYMQPTITELMFNNAVVMKVPAFSLN</sequence>
<reference evidence="2" key="1">
    <citation type="journal article" date="2014" name="Int. J. Syst. Evol. Microbiol.">
        <title>Complete genome sequence of Corynebacterium casei LMG S-19264T (=DSM 44701T), isolated from a smear-ripened cheese.</title>
        <authorList>
            <consortium name="US DOE Joint Genome Institute (JGI-PGF)"/>
            <person name="Walter F."/>
            <person name="Albersmeier A."/>
            <person name="Kalinowski J."/>
            <person name="Ruckert C."/>
        </authorList>
    </citation>
    <scope>NUCLEOTIDE SEQUENCE</scope>
    <source>
        <strain evidence="2">CGMCC 1.15958</strain>
    </source>
</reference>
<evidence type="ECO:0000313" key="3">
    <source>
        <dbReference type="Proteomes" id="UP000609064"/>
    </source>
</evidence>
<dbReference type="AlphaFoldDB" id="A0A917DX21"/>
<protein>
    <recommendedName>
        <fullName evidence="1">Muconolactone isomerase domain-containing protein</fullName>
    </recommendedName>
</protein>
<dbReference type="InterPro" id="IPR026029">
    <property type="entry name" value="MLI_dom"/>
</dbReference>
<feature type="domain" description="Muconolactone isomerase" evidence="1">
    <location>
        <begin position="10"/>
        <end position="82"/>
    </location>
</feature>
<keyword evidence="3" id="KW-1185">Reference proteome</keyword>
<dbReference type="RefSeq" id="WP_188770251.1">
    <property type="nucleotide sequence ID" value="NZ_BMKK01000013.1"/>
</dbReference>
<gene>
    <name evidence="2" type="ORF">GCM10011514_47870</name>
</gene>
<evidence type="ECO:0000313" key="2">
    <source>
        <dbReference type="EMBL" id="GGD78274.1"/>
    </source>
</evidence>
<accession>A0A917DX21</accession>
<dbReference type="Gene3D" id="3.30.70.1060">
    <property type="entry name" value="Dimeric alpha+beta barrel"/>
    <property type="match status" value="1"/>
</dbReference>